<sequence length="13" mass="1582">MRLLLLLHSIFLL</sequence>
<dbReference type="Proteomes" id="UP000251960">
    <property type="component" value="Chromosome 5"/>
</dbReference>
<gene>
    <name evidence="1" type="ORF">Zm00014a_022057</name>
</gene>
<dbReference type="EMBL" id="NCVQ01000006">
    <property type="protein sequence ID" value="PWZ22458.1"/>
    <property type="molecule type" value="Genomic_DNA"/>
</dbReference>
<protein>
    <submittedName>
        <fullName evidence="1">Uncharacterized protein</fullName>
    </submittedName>
</protein>
<name>A0A3L6EP63_MAIZE</name>
<accession>A0A3L6EP63</accession>
<proteinExistence type="predicted"/>
<reference evidence="1 2" key="1">
    <citation type="journal article" date="2018" name="Nat. Genet.">
        <title>Extensive intraspecific gene order and gene structural variations between Mo17 and other maize genomes.</title>
        <authorList>
            <person name="Sun S."/>
            <person name="Zhou Y."/>
            <person name="Chen J."/>
            <person name="Shi J."/>
            <person name="Zhao H."/>
            <person name="Zhao H."/>
            <person name="Song W."/>
            <person name="Zhang M."/>
            <person name="Cui Y."/>
            <person name="Dong X."/>
            <person name="Liu H."/>
            <person name="Ma X."/>
            <person name="Jiao Y."/>
            <person name="Wang B."/>
            <person name="Wei X."/>
            <person name="Stein J.C."/>
            <person name="Glaubitz J.C."/>
            <person name="Lu F."/>
            <person name="Yu G."/>
            <person name="Liang C."/>
            <person name="Fengler K."/>
            <person name="Li B."/>
            <person name="Rafalski A."/>
            <person name="Schnable P.S."/>
            <person name="Ware D.H."/>
            <person name="Buckler E.S."/>
            <person name="Lai J."/>
        </authorList>
    </citation>
    <scope>NUCLEOTIDE SEQUENCE [LARGE SCALE GENOMIC DNA]</scope>
    <source>
        <strain evidence="2">cv. Missouri 17</strain>
        <tissue evidence="1">Seedling</tissue>
    </source>
</reference>
<comment type="caution">
    <text evidence="1">The sequence shown here is derived from an EMBL/GenBank/DDBJ whole genome shotgun (WGS) entry which is preliminary data.</text>
</comment>
<organism evidence="1 2">
    <name type="scientific">Zea mays</name>
    <name type="common">Maize</name>
    <dbReference type="NCBI Taxonomy" id="4577"/>
    <lineage>
        <taxon>Eukaryota</taxon>
        <taxon>Viridiplantae</taxon>
        <taxon>Streptophyta</taxon>
        <taxon>Embryophyta</taxon>
        <taxon>Tracheophyta</taxon>
        <taxon>Spermatophyta</taxon>
        <taxon>Magnoliopsida</taxon>
        <taxon>Liliopsida</taxon>
        <taxon>Poales</taxon>
        <taxon>Poaceae</taxon>
        <taxon>PACMAD clade</taxon>
        <taxon>Panicoideae</taxon>
        <taxon>Andropogonodae</taxon>
        <taxon>Andropogoneae</taxon>
        <taxon>Tripsacinae</taxon>
        <taxon>Zea</taxon>
    </lineage>
</organism>
<evidence type="ECO:0000313" key="1">
    <source>
        <dbReference type="EMBL" id="PWZ22458.1"/>
    </source>
</evidence>
<evidence type="ECO:0000313" key="2">
    <source>
        <dbReference type="Proteomes" id="UP000251960"/>
    </source>
</evidence>